<dbReference type="PROSITE" id="PS50005">
    <property type="entry name" value="TPR"/>
    <property type="match status" value="2"/>
</dbReference>
<evidence type="ECO:0000313" key="10">
    <source>
        <dbReference type="Proteomes" id="UP001465976"/>
    </source>
</evidence>
<protein>
    <submittedName>
        <fullName evidence="9">Anaphase-promoting complex subunit 8</fullName>
    </submittedName>
</protein>
<sequence>MKDAWRPDPIILNRTTPFDALGGKLDINQTLEVEESDEIESARRCMDSRDYLRASYYAKGCRSPQGVFLYVYSQFLVSEQTAVADWHKSDGTRFQPPLPVNTSIGELLEIIEATQDPFLKFLKAIFYKRLSRMEDAISLLLESLSSYPWNWSAWLLLESCIDSTQELIKAMSRLTLPQNHPLLFMLRLKTANDLYAASATDLKACDALLGRNHFPNSLWLMAQRARTLYIHAAFSKAESQFEQIMKIDPNRIDDIDVYANILYATQKREKLSSLADKFSEKDRDRPEICCVLGNICSMRLEHEKAVKYFKRATRLDPTCLQAWTHLGFEFMEIANPPAAIEAFRRAVDISKKDYRPWYGMAQAYMVLNLPLYALYYYSKAGDLRYTLSANDSIKTKLEIKTGLMNPRFWREWLLVSSIWGGEPETIPTFSESALTQRRYQEAIACYRRMITRTTNPLQIVALHLKTAKTYRAAEDAAGAAHCHALIVKTFEAEAIEGSYKLGQSIPDQYLRSMVECAEYHARAQDGNLLLAHDYLKACLVTPGCPPEVTATLTFVRTRARQIGTTLADDEGRWSMDHRKGLLAP</sequence>
<evidence type="ECO:0000256" key="5">
    <source>
        <dbReference type="ARBA" id="ARBA00022803"/>
    </source>
</evidence>
<name>A0ABR3FRV1_9AGAR</name>
<feature type="repeat" description="TPR" evidence="7">
    <location>
        <begin position="286"/>
        <end position="319"/>
    </location>
</feature>
<keyword evidence="2" id="KW-0677">Repeat</keyword>
<evidence type="ECO:0000256" key="2">
    <source>
        <dbReference type="ARBA" id="ARBA00022737"/>
    </source>
</evidence>
<dbReference type="Gene3D" id="1.25.40.10">
    <property type="entry name" value="Tetratricopeptide repeat domain"/>
    <property type="match status" value="2"/>
</dbReference>
<proteinExistence type="predicted"/>
<comment type="caution">
    <text evidence="9">The sequence shown here is derived from an EMBL/GenBank/DDBJ whole genome shotgun (WGS) entry which is preliminary data.</text>
</comment>
<evidence type="ECO:0000256" key="7">
    <source>
        <dbReference type="PROSITE-ProRule" id="PRU00339"/>
    </source>
</evidence>
<dbReference type="InterPro" id="IPR019734">
    <property type="entry name" value="TPR_rpt"/>
</dbReference>
<keyword evidence="10" id="KW-1185">Reference proteome</keyword>
<dbReference type="Pfam" id="PF04049">
    <property type="entry name" value="ANAPC8"/>
    <property type="match status" value="1"/>
</dbReference>
<keyword evidence="3" id="KW-0498">Mitosis</keyword>
<keyword evidence="5 7" id="KW-0802">TPR repeat</keyword>
<dbReference type="InterPro" id="IPR007192">
    <property type="entry name" value="APC8"/>
</dbReference>
<feature type="domain" description="Cdc23" evidence="8">
    <location>
        <begin position="28"/>
        <end position="225"/>
    </location>
</feature>
<keyword evidence="1" id="KW-0132">Cell division</keyword>
<evidence type="ECO:0000256" key="4">
    <source>
        <dbReference type="ARBA" id="ARBA00022786"/>
    </source>
</evidence>
<reference evidence="9 10" key="1">
    <citation type="submission" date="2024-02" db="EMBL/GenBank/DDBJ databases">
        <title>A draft genome for the cacao thread blight pathogen Marasmius crinis-equi.</title>
        <authorList>
            <person name="Cohen S.P."/>
            <person name="Baruah I.K."/>
            <person name="Amoako-Attah I."/>
            <person name="Bukari Y."/>
            <person name="Meinhardt L.W."/>
            <person name="Bailey B.A."/>
        </authorList>
    </citation>
    <scope>NUCLEOTIDE SEQUENCE [LARGE SCALE GENOMIC DNA]</scope>
    <source>
        <strain evidence="9 10">GH-76</strain>
    </source>
</reference>
<organism evidence="9 10">
    <name type="scientific">Marasmius crinis-equi</name>
    <dbReference type="NCBI Taxonomy" id="585013"/>
    <lineage>
        <taxon>Eukaryota</taxon>
        <taxon>Fungi</taxon>
        <taxon>Dikarya</taxon>
        <taxon>Basidiomycota</taxon>
        <taxon>Agaricomycotina</taxon>
        <taxon>Agaricomycetes</taxon>
        <taxon>Agaricomycetidae</taxon>
        <taxon>Agaricales</taxon>
        <taxon>Marasmiineae</taxon>
        <taxon>Marasmiaceae</taxon>
        <taxon>Marasmius</taxon>
    </lineage>
</organism>
<feature type="repeat" description="TPR" evidence="7">
    <location>
        <begin position="320"/>
        <end position="353"/>
    </location>
</feature>
<evidence type="ECO:0000259" key="8">
    <source>
        <dbReference type="Pfam" id="PF04049"/>
    </source>
</evidence>
<dbReference type="InterPro" id="IPR011990">
    <property type="entry name" value="TPR-like_helical_dom_sf"/>
</dbReference>
<dbReference type="PANTHER" id="PTHR12558">
    <property type="entry name" value="CELL DIVISION CYCLE 16,23,27"/>
    <property type="match status" value="1"/>
</dbReference>
<evidence type="ECO:0000256" key="6">
    <source>
        <dbReference type="ARBA" id="ARBA00023306"/>
    </source>
</evidence>
<dbReference type="EMBL" id="JBAHYK010000131">
    <property type="protein sequence ID" value="KAL0577901.1"/>
    <property type="molecule type" value="Genomic_DNA"/>
</dbReference>
<accession>A0ABR3FRV1</accession>
<gene>
    <name evidence="9" type="primary">cut23_2</name>
    <name evidence="9" type="ORF">V5O48_004096</name>
</gene>
<dbReference type="Pfam" id="PF13181">
    <property type="entry name" value="TPR_8"/>
    <property type="match status" value="1"/>
</dbReference>
<evidence type="ECO:0000313" key="9">
    <source>
        <dbReference type="EMBL" id="KAL0577901.1"/>
    </source>
</evidence>
<evidence type="ECO:0000256" key="1">
    <source>
        <dbReference type="ARBA" id="ARBA00022618"/>
    </source>
</evidence>
<dbReference type="SMART" id="SM00028">
    <property type="entry name" value="TPR"/>
    <property type="match status" value="4"/>
</dbReference>
<dbReference type="Proteomes" id="UP001465976">
    <property type="component" value="Unassembled WGS sequence"/>
</dbReference>
<evidence type="ECO:0000256" key="3">
    <source>
        <dbReference type="ARBA" id="ARBA00022776"/>
    </source>
</evidence>
<dbReference type="PANTHER" id="PTHR12558:SF10">
    <property type="entry name" value="CELL DIVISION CYCLE PROTEIN 23 HOMOLOG"/>
    <property type="match status" value="1"/>
</dbReference>
<dbReference type="SUPFAM" id="SSF48452">
    <property type="entry name" value="TPR-like"/>
    <property type="match status" value="2"/>
</dbReference>
<keyword evidence="6" id="KW-0131">Cell cycle</keyword>
<keyword evidence="4" id="KW-0833">Ubl conjugation pathway</keyword>